<dbReference type="SMART" id="SM00327">
    <property type="entry name" value="VWA"/>
    <property type="match status" value="1"/>
</dbReference>
<dbReference type="Gene3D" id="2.40.30.290">
    <property type="match status" value="7"/>
</dbReference>
<dbReference type="Pfam" id="PF17892">
    <property type="entry name" value="Cadherin_5"/>
    <property type="match status" value="2"/>
</dbReference>
<dbReference type="SUPFAM" id="SSF51120">
    <property type="entry name" value="beta-Roll"/>
    <property type="match status" value="2"/>
</dbReference>
<dbReference type="SUPFAM" id="SSF53300">
    <property type="entry name" value="vWA-like"/>
    <property type="match status" value="1"/>
</dbReference>
<dbReference type="EMBL" id="CP000462">
    <property type="protein sequence ID" value="ABK39278.1"/>
    <property type="molecule type" value="Genomic_DNA"/>
</dbReference>
<dbReference type="GO" id="GO:0005509">
    <property type="term" value="F:calcium ion binding"/>
    <property type="evidence" value="ECO:0007669"/>
    <property type="project" value="InterPro"/>
</dbReference>
<feature type="region of interest" description="Disordered" evidence="2">
    <location>
        <begin position="93"/>
        <end position="123"/>
    </location>
</feature>
<dbReference type="InterPro" id="IPR019960">
    <property type="entry name" value="T1SS_VCA0849"/>
</dbReference>
<dbReference type="PRINTS" id="PR00313">
    <property type="entry name" value="CABNDNGRPT"/>
</dbReference>
<dbReference type="Proteomes" id="UP000000756">
    <property type="component" value="Chromosome"/>
</dbReference>
<dbReference type="Pfam" id="PF13519">
    <property type="entry name" value="VWA_2"/>
    <property type="match status" value="1"/>
</dbReference>
<dbReference type="PATRIC" id="fig|380703.7.peg.2704"/>
<dbReference type="eggNOG" id="COG2304">
    <property type="taxonomic scope" value="Bacteria"/>
</dbReference>
<dbReference type="InterPro" id="IPR043824">
    <property type="entry name" value="DUF5801"/>
</dbReference>
<evidence type="ECO:0000313" key="4">
    <source>
        <dbReference type="EMBL" id="ABK39278.1"/>
    </source>
</evidence>
<proteinExistence type="predicted"/>
<dbReference type="Gene3D" id="2.60.40.1200">
    <property type="match status" value="2"/>
</dbReference>
<dbReference type="InterPro" id="IPR041690">
    <property type="entry name" value="Cadherin_5"/>
</dbReference>
<dbReference type="Pfam" id="PF17963">
    <property type="entry name" value="Big_9"/>
    <property type="match status" value="1"/>
</dbReference>
<dbReference type="InterPro" id="IPR018511">
    <property type="entry name" value="Hemolysin-typ_Ca-bd_CS"/>
</dbReference>
<accession>A0KLQ4</accession>
<gene>
    <name evidence="4" type="ordered locus">AHA_2697</name>
</gene>
<dbReference type="KEGG" id="aha:AHA_2697"/>
<dbReference type="InterPro" id="IPR011049">
    <property type="entry name" value="Serralysin-like_metalloprot_C"/>
</dbReference>
<dbReference type="NCBIfam" id="TIGR03661">
    <property type="entry name" value="T1SS_VCA0849"/>
    <property type="match status" value="1"/>
</dbReference>
<dbReference type="Gene3D" id="3.40.50.410">
    <property type="entry name" value="von Willebrand factor, type A domain"/>
    <property type="match status" value="1"/>
</dbReference>
<evidence type="ECO:0000313" key="5">
    <source>
        <dbReference type="Proteomes" id="UP000000756"/>
    </source>
</evidence>
<reference evidence="4 5" key="1">
    <citation type="journal article" date="2006" name="J. Bacteriol.">
        <title>Genome sequence of Aeromonas hydrophila ATCC 7966T: jack of all trades.</title>
        <authorList>
            <person name="Seshadri R."/>
            <person name="Joseph S.W."/>
            <person name="Chopra A.K."/>
            <person name="Sha J."/>
            <person name="Shaw J."/>
            <person name="Graf J."/>
            <person name="Haft D."/>
            <person name="Wu M."/>
            <person name="Ren Q."/>
            <person name="Rosovitz M.J."/>
            <person name="Madupu R."/>
            <person name="Tallon L."/>
            <person name="Kim M."/>
            <person name="Jin S."/>
            <person name="Vuong H."/>
            <person name="Stine O.C."/>
            <person name="Ali A."/>
            <person name="Horneman A.J."/>
            <person name="Heidelberg J.F."/>
        </authorList>
    </citation>
    <scope>NUCLEOTIDE SEQUENCE [LARGE SCALE GENOMIC DNA]</scope>
    <source>
        <strain evidence="5">ATCC 7966 / DSM 30187 / BCRC 13018 / CCUG 14551 / JCM 1027 / KCTC 2358 / NCIMB 9240 / NCTC 8049</strain>
    </source>
</reference>
<dbReference type="HOGENOM" id="CLU_000149_0_0_6"/>
<organism evidence="4 5">
    <name type="scientific">Aeromonas hydrophila subsp. hydrophila (strain ATCC 7966 / DSM 30187 / BCRC 13018 / CCUG 14551 / JCM 1027 / KCTC 2358 / NCIMB 9240 / NCTC 8049)</name>
    <dbReference type="NCBI Taxonomy" id="380703"/>
    <lineage>
        <taxon>Bacteria</taxon>
        <taxon>Pseudomonadati</taxon>
        <taxon>Pseudomonadota</taxon>
        <taxon>Gammaproteobacteria</taxon>
        <taxon>Aeromonadales</taxon>
        <taxon>Aeromonadaceae</taxon>
        <taxon>Aeromonas</taxon>
    </lineage>
</organism>
<dbReference type="Pfam" id="PF00353">
    <property type="entry name" value="HemolysinCabind"/>
    <property type="match status" value="2"/>
</dbReference>
<dbReference type="PROSITE" id="PS50234">
    <property type="entry name" value="VWFA"/>
    <property type="match status" value="1"/>
</dbReference>
<keyword evidence="1" id="KW-0106">Calcium</keyword>
<dbReference type="STRING" id="380703.AHA_2697"/>
<feature type="domain" description="VWFA" evidence="3">
    <location>
        <begin position="3203"/>
        <end position="3388"/>
    </location>
</feature>
<sequence length="4260" mass="421031">MHPAKTEQIQYIFATDAKRTDIYGVDIEICHVGAQDMRTQIIDKTVVVSSIEGNVQIVLADGSSRPLQKGEILQLGAKLNIADDAKLVLAPYDDSPAAATPDAPAHDAPAPGQPQAPDAGTAASPDIAALQKSILQGVDPTQNFEASAAGGAPAAGGGGGIGGVAGASGNGGFVTIDRIGDATIAAAGFDTTYQTEPVVDTQQVVEPLLVNELTDQGEQLVVAEDGVLNGNLLDNTVNTDGPSAASVLLFSWGGNANVAVGTSVTIDGIGTLVVNGDGSFTFTPAPNYDGAVPPVVYTVTDGTDTVQSTLELTITPVNDLADQSESVVVTEDAAVSGNLLDNTVDNDGPQAATVTGFSWGGVANTTLGTPVTLAGVGTLLVNADGSYQFTPATNYDGPVPAVSYTVTDGTDSVQSLLTITITPVDEPVELAGLQLEGGELTLNEASLAGGSNPNAAAVTQSGTFTFSAADGVQSLTLGGVALVTNGQAVTTFPQTITSPLGNQLIVTGISYNPVTGTGSVNYSYTLGGSETHTQPANDNSLSESFSVVLVDTDGDNTSGSLDVVILDDVPSVTLTTNSEGLGSVSVDESLVSLGGAGSDGVASATLSAANVQAQFNPAFGADGAGSIGYSLALTGSNVASGLYAVDPAAANGQGAAIVLNQVGNVITGSAGGVDYFTLTINPSTGEVTLALLDNVWHGDTTNADDSVALTLGQGVLTLVQTVTDADGDSASAAVDLGANGVFRFEDDGPRAGLAVEAPSLGATVDESLVSLGGAGSDGVASATLSAANVQAQFNPAFGADGAGSIGYSLALTGSNVASGLYAVDPAAANGQGAAIVLNQVGNVITGSAGGVDYFTLTINPSTGEVTLALLDNVWHGDTTNADDSVALTLGQGVLTLVQTVTDADGDSASAAVDLGANGVFRFEDDGPRAGLAVEAPSLGATVDESLVSLGGAGSDGVASATLSAANVQAQFNPAFGADGAGSIGYSLALTGSNVASGLYAVDPAAANGQGAAIVLNQVGNVITGSAGGVDYFTLTINPSTGEVTLALLDNVWHGDTTNADDSVALTLGQGVLTLVQTVTDADGDSASAAVDLGANGVFRFEDDGPRAGLAVEAPSLGATVDESLVSLGGAGSDGVASATLSAANVQAQFNPAFGADGAGSIGYSLALTGSNVASGLYAVDPAAANGQGAAIVLNQVGNVITGSAGGVDYFTLTINPSTGEVTLALLDNVWHGDTTNADDSVALTLGQGVLTLVQTVTDADGDSASAAVDLGANGVFRFEDDGPRAGLAVEAPSLGATVDESLVSLGGAGSDGVASATLSAANVQAQFNPAFGADGAGSIGYSLALTGSNVASGLYAVDPAAANGQGAAIVLNQVGNVITGSAGGVDYFTLTINPSTGEVTLALLDNVWHGDTTNADDSVALTLGQGVLTLVQTVTDADGDSASAAVDLGANGVFRFEDDGPRAGLAVEAPSLGATVDESLVSLGGAGSDGVASATLSAANVQAQFNPAFGADGAGSIGYSLALTGSNVASGLYAVDPAAANGQSAAIVLNQVGNVITGSAGGVDYFTLTINPSTGEVTLALLDNVWHGDTTNADDSVALTLGQGVLTLVQTVTDADGDSASAAVDLGANGVFRFEDDGPRAGLAVEAPSLGATVDESLVSLGGAGSDGVASATLSAANVQAQFNPAFGADGAGSIGYSLALTGSNVASGLYAVDPAAANGQGAAIVLNQVGNVITGSAGGVDYFTLTINPSTGEVTLALLDNVWHGDTTNADDSVALTLGQGVLTLVQTVTDADGDSASAAVDLGANGVFRFEDDGPNVTINAVVDGGITLTTQDAQTIGSASDTATGSFAAAFLAAAVPSYGADGPGTTTVSGYSLSVTDSNSGLTSNGLAITLTKVGSDIVGSTSAGEVFRISVASNGTVTLTQSAELDHLPEDVDNSNDNNLISLANGKVLLSATVTVVDGDNDTATGTVSADLGGNISFEDDVPSVTINAVVDGGITLTTQDAQTIGSASDTATGSFAAAFLAAAVPSYGADGPGTTTVSGYSLSVTDSNSGLTSNGLAITLTKVGSDIVGSTSAGEVFRISVASNGTVTLTQSAELDHLPEDVDNSNDNNLISLANGKVLLSATVTVVDGDNDTATGTVSADLGGNISFEDDVPSVTINAVVDGGITLTTQDAQTIGSASDTATGSFAAAFLAAAVPSYGADGPGTTTVSGYSLSVTDSNSGLTSNGLAITLTKVGSDIVGSTSAGEVFRISVASNGTVTLTQSAELDHLPEDVDNSNDNNLISLANGKVLLSATVTVVDGDNDTATGTVSADLGGNISFEDDVPSVTINAVVDGGITLTTQDAQTIGSASDTATGSFAAAFLAAAVPSYGADGPGTTTVSGYSLSVTDSNSGLTSNGLAITLTKVGSDIVGSTSAGEVFRISVASNGTVTLTQSAELDHLPEDVDNSNDNNLISLASGKVLLSATVTVVDGDNDTATGTVSADLGGNISFEDDVPSVTINAVVDGGITLTTQDAQTIGSASDTATGSFAAAFLAAAVPSYGADGPGTTTVSGYSLSVTDSNSGLTSNGLAITLTKVGSDIVGSTTAGEVFRISVASNGTVTLTQSAELDHLPEDVDNSNDNNLISLANGKVLLSATVTVVDGDNDTATGTVSADLGGNISFEDDVPSVTINAVVDGGITLTTQDAQTIGSASDTATGSFAAAFLAAAVPSYGADGPGTTTVSGYSLSVTDSNSGLTSNGLAITLTKVGSDIVGSTSAGEVFRISVASNGTVTLTQSAELDHLPEDVDNSNDNNLISLANGKVLLSATVTVVDGDNDTATGTVSADLGGNISFEDDVPSVTINAVVDGGITLTTQDAQTIGSASDTATGSFAAAFLAAAVPSYGADGPGTTTVSGYSLSVTDSNSGLTSNGLAITLTKVGSDIVGSTSAGEVFRISVASNGTVTLTQSAELDHLPEDVDNSNDNNLISLASGKVLLSATVTVVDGDNDTATGTVSADLGGNISFEDDVPSVTINAVVDGGITLTTQDAQTIGSASDTATGSFAAAFLAAAVPSYGADGPGTTTVSGYSLSVTDSNSGLTSNGLAITLTKVGSDIVGSTTAGEVFRISVASNGTVTLTQSAELDHLPEDVDNSNDNNLISLANGKVLLSATVTVVDGDNDTATGTVSADLGGNIRFEDDVPTAKDNSVVITEAGLPPFNLVMVIDTSGSMLWQIGTSTNGSPNRLELAKDALNHMIDSYVALGVPLVFTVIDFASGAVLIPQTSDPDVAKASISGLPTDGGGTNYNAPLVLAQNQLTADLANPALAGYETKVYFLSDGAPNEGNVPAGWTSFVNSNNVEVYAVGLNVSGNATAIAQLGLVEDHGDAVTLVNNIYDLDATLQATVPPPATGNVITDVDASAGVDSAGADTPVTVLQVSFTVSNPAAYVGVADSVNGNVVTFLVQGGTTGPMTTPLGGHLTVNADGSYSYTPPNDVAVDTQETFTYTIVDADDDTSSALLKILVLDTTPITASVFEDGLPAGLPGNNPALTTVAGSLAHMVVDSIGVNFGVGSTAGLPALTSGGVAITYSIIHGVGVDTLVAVAASKPIFTLAVEADGDYTFTLQGPIDHALADGNDLELKALNLSSAITAHEGVDNVTLVRDFIVQVEDDVPVVMTPAMGVMLNQSGVTGIFLLDGDGTLSNNYGGDGGSIRFDSSLNGSSSGMTSGGLPVTYTVSSDGITLTAATAAGTVFIATLQPASGTYQVQMIGEVDGGQTTIDFNGGDYNFVGGNASWAGFNTIANDNSKDLLLTAMTNGADGGTVNTSANTGGISGGSSVGSGEAMRIDFVIDLTGNPVSGGSYGVLANQTHAFEAHYDVNGASALFTSISSGGSSVKVVARQDVDSDNDIGDGNKESLTAVAISYNGSTRIVSIGAGMSQTVAVGGRSFTVNFTDDDPTSGVAYAATVVGVVSNTKLAAYTADGYNSLEFHYAAGSDFKIGDFGSSVATPGIPVSLQLPVTLTDGDGDAVHSNIGLSLLPEAPFTLDYDNSASGVNVTFNSTQGHAIGSDFGDSITGNSLDNILSGGDGDDLLYGMGGKDTLVGGKGNDVLDGGSGNDTLYGEAGDDTLIGGIGNDILQGGDGKDLLIGGLGSDTMTGGAGSDTFKWLAGDADGSTDKITDFTLGNPTSGGDVLDLSDLLVGVPSAANNNDLATALDNYLKFDTATNKLTIDTNGLTSGGSQLTVQFQGSLDLDHSGGLTTNHDIIKQLLDDGNLKVDP</sequence>
<dbReference type="InterPro" id="IPR001343">
    <property type="entry name" value="Hemolysn_Ca-bd"/>
</dbReference>
<dbReference type="PROSITE" id="PS00330">
    <property type="entry name" value="HEMOLYSIN_CALCIUM"/>
    <property type="match status" value="3"/>
</dbReference>
<keyword evidence="5" id="KW-1185">Reference proteome</keyword>
<name>A0KLQ4_AERHH</name>
<dbReference type="SMR" id="A0KLQ4"/>
<evidence type="ECO:0000256" key="2">
    <source>
        <dbReference type="SAM" id="MobiDB-lite"/>
    </source>
</evidence>
<evidence type="ECO:0000259" key="3">
    <source>
        <dbReference type="PROSITE" id="PS50234"/>
    </source>
</evidence>
<dbReference type="InterPro" id="IPR036465">
    <property type="entry name" value="vWFA_dom_sf"/>
</dbReference>
<dbReference type="Pfam" id="PF19116">
    <property type="entry name" value="DUF5801"/>
    <property type="match status" value="15"/>
</dbReference>
<dbReference type="InterPro" id="IPR002035">
    <property type="entry name" value="VWF_A"/>
</dbReference>
<dbReference type="Gene3D" id="2.150.10.10">
    <property type="entry name" value="Serralysin-like metalloprotease, C-terminal"/>
    <property type="match status" value="2"/>
</dbReference>
<dbReference type="NCBIfam" id="NF033682">
    <property type="entry name" value="retention_LapA"/>
    <property type="match status" value="1"/>
</dbReference>
<dbReference type="CDD" id="cd00198">
    <property type="entry name" value="vWFA"/>
    <property type="match status" value="1"/>
</dbReference>
<dbReference type="eggNOG" id="COG2931">
    <property type="taxonomic scope" value="Bacteria"/>
</dbReference>
<dbReference type="OrthoDB" id="5593939at2"/>
<evidence type="ECO:0000256" key="1">
    <source>
        <dbReference type="ARBA" id="ARBA00022837"/>
    </source>
</evidence>
<protein>
    <submittedName>
        <fullName evidence="4">Structural toxin protein RtxA</fullName>
    </submittedName>
</protein>
<dbReference type="EnsemblBacteria" id="ABK39278">
    <property type="protein sequence ID" value="ABK39278"/>
    <property type="gene ID" value="AHA_2697"/>
</dbReference>
<dbReference type="InterPro" id="IPR047777">
    <property type="entry name" value="LapA-like_RM"/>
</dbReference>